<accession>A0ABN8Z3P5</accession>
<reference evidence="2" key="1">
    <citation type="submission" date="2023-04" db="EMBL/GenBank/DDBJ databases">
        <authorList>
            <consortium name="ELIXIR-Norway"/>
        </authorList>
    </citation>
    <scope>NUCLEOTIDE SEQUENCE [LARGE SCALE GENOMIC DNA]</scope>
</reference>
<feature type="region of interest" description="Disordered" evidence="1">
    <location>
        <begin position="66"/>
        <end position="100"/>
    </location>
</feature>
<gene>
    <name evidence="2" type="ORF">MRATA1EN1_LOCUS16533</name>
</gene>
<protein>
    <submittedName>
        <fullName evidence="2">Uncharacterized protein</fullName>
    </submittedName>
</protein>
<organism evidence="2 3">
    <name type="scientific">Rangifer tarandus platyrhynchus</name>
    <name type="common">Svalbard reindeer</name>
    <dbReference type="NCBI Taxonomy" id="3082113"/>
    <lineage>
        <taxon>Eukaryota</taxon>
        <taxon>Metazoa</taxon>
        <taxon>Chordata</taxon>
        <taxon>Craniata</taxon>
        <taxon>Vertebrata</taxon>
        <taxon>Euteleostomi</taxon>
        <taxon>Mammalia</taxon>
        <taxon>Eutheria</taxon>
        <taxon>Laurasiatheria</taxon>
        <taxon>Artiodactyla</taxon>
        <taxon>Ruminantia</taxon>
        <taxon>Pecora</taxon>
        <taxon>Cervidae</taxon>
        <taxon>Odocoileinae</taxon>
        <taxon>Rangifer</taxon>
    </lineage>
</organism>
<dbReference type="Proteomes" id="UP001176941">
    <property type="component" value="Chromosome 27"/>
</dbReference>
<evidence type="ECO:0000256" key="1">
    <source>
        <dbReference type="SAM" id="MobiDB-lite"/>
    </source>
</evidence>
<feature type="compositionally biased region" description="Basic and acidic residues" evidence="1">
    <location>
        <begin position="69"/>
        <end position="82"/>
    </location>
</feature>
<sequence>MSGSSTFGRWSSPFTLNFLPSRGLSCSSQLITSRDQADLPEGAHGSRRHACAELLTVHPPGIVVARGWRRGESPGQGDERPLNRRRLRDQPARSLGSGMEAWMELGKVPEEKEPAEGMAPVAVAIFSPDR</sequence>
<dbReference type="EMBL" id="OX459963">
    <property type="protein sequence ID" value="CAI9167571.1"/>
    <property type="molecule type" value="Genomic_DNA"/>
</dbReference>
<evidence type="ECO:0000313" key="3">
    <source>
        <dbReference type="Proteomes" id="UP001176941"/>
    </source>
</evidence>
<proteinExistence type="predicted"/>
<keyword evidence="3" id="KW-1185">Reference proteome</keyword>
<evidence type="ECO:0000313" key="2">
    <source>
        <dbReference type="EMBL" id="CAI9167571.1"/>
    </source>
</evidence>
<name>A0ABN8Z3P5_RANTA</name>